<gene>
    <name evidence="6" type="ORF">LHJ74_05730</name>
</gene>
<dbReference type="PANTHER" id="PTHR47506:SF3">
    <property type="entry name" value="HTH-TYPE TRANSCRIPTIONAL REGULATOR LMRA"/>
    <property type="match status" value="1"/>
</dbReference>
<evidence type="ECO:0000313" key="7">
    <source>
        <dbReference type="Proteomes" id="UP001156389"/>
    </source>
</evidence>
<dbReference type="InterPro" id="IPR036271">
    <property type="entry name" value="Tet_transcr_reg_TetR-rel_C_sf"/>
</dbReference>
<accession>A0ABT2JPY1</accession>
<dbReference type="InterPro" id="IPR054156">
    <property type="entry name" value="YxaF_TetR_C"/>
</dbReference>
<evidence type="ECO:0000259" key="5">
    <source>
        <dbReference type="PROSITE" id="PS50977"/>
    </source>
</evidence>
<dbReference type="SUPFAM" id="SSF46689">
    <property type="entry name" value="Homeodomain-like"/>
    <property type="match status" value="1"/>
</dbReference>
<dbReference type="SUPFAM" id="SSF48498">
    <property type="entry name" value="Tetracyclin repressor-like, C-terminal domain"/>
    <property type="match status" value="1"/>
</dbReference>
<dbReference type="Gene3D" id="1.10.357.10">
    <property type="entry name" value="Tetracycline Repressor, domain 2"/>
    <property type="match status" value="1"/>
</dbReference>
<reference evidence="6 7" key="1">
    <citation type="submission" date="2021-10" db="EMBL/GenBank/DDBJ databases">
        <title>Streptomyces gossypii sp. nov., isolated from soil collected from cotton field.</title>
        <authorList>
            <person name="Ge X."/>
            <person name="Chen X."/>
            <person name="Liu W."/>
        </authorList>
    </citation>
    <scope>NUCLEOTIDE SEQUENCE [LARGE SCALE GENOMIC DNA]</scope>
    <source>
        <strain evidence="6 7">N2-109</strain>
    </source>
</reference>
<dbReference type="RefSeq" id="WP_260216406.1">
    <property type="nucleotide sequence ID" value="NZ_JAJAGO010000002.1"/>
</dbReference>
<name>A0ABT2JPY1_9ACTN</name>
<dbReference type="PROSITE" id="PS50977">
    <property type="entry name" value="HTH_TETR_2"/>
    <property type="match status" value="1"/>
</dbReference>
<dbReference type="PANTHER" id="PTHR47506">
    <property type="entry name" value="TRANSCRIPTIONAL REGULATORY PROTEIN"/>
    <property type="match status" value="1"/>
</dbReference>
<organism evidence="6 7">
    <name type="scientific">Streptomyces gossypii</name>
    <dbReference type="NCBI Taxonomy" id="2883101"/>
    <lineage>
        <taxon>Bacteria</taxon>
        <taxon>Bacillati</taxon>
        <taxon>Actinomycetota</taxon>
        <taxon>Actinomycetes</taxon>
        <taxon>Kitasatosporales</taxon>
        <taxon>Streptomycetaceae</taxon>
        <taxon>Streptomyces</taxon>
    </lineage>
</organism>
<feature type="domain" description="HTH tetR-type" evidence="5">
    <location>
        <begin position="6"/>
        <end position="66"/>
    </location>
</feature>
<protein>
    <submittedName>
        <fullName evidence="6">TetR/AcrR family transcriptional regulator</fullName>
    </submittedName>
</protein>
<dbReference type="Proteomes" id="UP001156389">
    <property type="component" value="Unassembled WGS sequence"/>
</dbReference>
<dbReference type="InterPro" id="IPR009057">
    <property type="entry name" value="Homeodomain-like_sf"/>
</dbReference>
<dbReference type="Pfam" id="PF21993">
    <property type="entry name" value="TetR_C_13_2"/>
    <property type="match status" value="1"/>
</dbReference>
<evidence type="ECO:0000256" key="1">
    <source>
        <dbReference type="ARBA" id="ARBA00023015"/>
    </source>
</evidence>
<comment type="caution">
    <text evidence="6">The sequence shown here is derived from an EMBL/GenBank/DDBJ whole genome shotgun (WGS) entry which is preliminary data.</text>
</comment>
<evidence type="ECO:0000256" key="3">
    <source>
        <dbReference type="ARBA" id="ARBA00023163"/>
    </source>
</evidence>
<keyword evidence="7" id="KW-1185">Reference proteome</keyword>
<keyword evidence="3" id="KW-0804">Transcription</keyword>
<evidence type="ECO:0000256" key="2">
    <source>
        <dbReference type="ARBA" id="ARBA00023125"/>
    </source>
</evidence>
<keyword evidence="2 4" id="KW-0238">DNA-binding</keyword>
<evidence type="ECO:0000313" key="6">
    <source>
        <dbReference type="EMBL" id="MCT2589435.1"/>
    </source>
</evidence>
<feature type="DNA-binding region" description="H-T-H motif" evidence="4">
    <location>
        <begin position="29"/>
        <end position="48"/>
    </location>
</feature>
<dbReference type="Pfam" id="PF00440">
    <property type="entry name" value="TetR_N"/>
    <property type="match status" value="1"/>
</dbReference>
<sequence length="190" mass="20003">MGVKGEETRARLIAATRTLVEAQGYFGTGLNQVLAESGTPRGSLYFHFPSGKDELVSAALTQSGQEVGDLIESLSADRASAAVIIHRLLGIFADRMERSEYGKGCPLATVALEVAGGNEELRRVCTEAYERWQGALADRLVDEGRSRAAAEATAGAVLAQVEGAVLLARVQHSLVPLGQAARAVELLLAG</sequence>
<dbReference type="EMBL" id="JAJAGO010000002">
    <property type="protein sequence ID" value="MCT2589435.1"/>
    <property type="molecule type" value="Genomic_DNA"/>
</dbReference>
<proteinExistence type="predicted"/>
<dbReference type="InterPro" id="IPR001647">
    <property type="entry name" value="HTH_TetR"/>
</dbReference>
<evidence type="ECO:0000256" key="4">
    <source>
        <dbReference type="PROSITE-ProRule" id="PRU00335"/>
    </source>
</evidence>
<keyword evidence="1" id="KW-0805">Transcription regulation</keyword>